<dbReference type="Proteomes" id="UP000826656">
    <property type="component" value="Unassembled WGS sequence"/>
</dbReference>
<evidence type="ECO:0000256" key="1">
    <source>
        <dbReference type="ARBA" id="ARBA00001971"/>
    </source>
</evidence>
<evidence type="ECO:0000256" key="8">
    <source>
        <dbReference type="SAM" id="MobiDB-lite"/>
    </source>
</evidence>
<evidence type="ECO:0000256" key="9">
    <source>
        <dbReference type="SAM" id="Phobius"/>
    </source>
</evidence>
<proteinExistence type="inferred from homology"/>
<reference evidence="10 11" key="1">
    <citation type="journal article" date="2021" name="bioRxiv">
        <title>Chromosome-scale and haplotype-resolved genome assembly of a tetraploid potato cultivar.</title>
        <authorList>
            <person name="Sun H."/>
            <person name="Jiao W.-B."/>
            <person name="Krause K."/>
            <person name="Campoy J.A."/>
            <person name="Goel M."/>
            <person name="Folz-Donahue K."/>
            <person name="Kukat C."/>
            <person name="Huettel B."/>
            <person name="Schneeberger K."/>
        </authorList>
    </citation>
    <scope>NUCLEOTIDE SEQUENCE [LARGE SCALE GENOMIC DNA]</scope>
    <source>
        <strain evidence="10">SolTubOtavaFocal</strain>
        <tissue evidence="10">Leaves</tissue>
    </source>
</reference>
<keyword evidence="9" id="KW-0812">Transmembrane</keyword>
<keyword evidence="11" id="KW-1185">Reference proteome</keyword>
<evidence type="ECO:0000256" key="6">
    <source>
        <dbReference type="ARBA" id="ARBA00023004"/>
    </source>
</evidence>
<evidence type="ECO:0000256" key="3">
    <source>
        <dbReference type="ARBA" id="ARBA00022617"/>
    </source>
</evidence>
<dbReference type="Pfam" id="PF00067">
    <property type="entry name" value="p450"/>
    <property type="match status" value="1"/>
</dbReference>
<evidence type="ECO:0000256" key="7">
    <source>
        <dbReference type="ARBA" id="ARBA00023033"/>
    </source>
</evidence>
<keyword evidence="5" id="KW-0560">Oxidoreductase</keyword>
<feature type="region of interest" description="Disordered" evidence="8">
    <location>
        <begin position="400"/>
        <end position="449"/>
    </location>
</feature>
<protein>
    <recommendedName>
        <fullName evidence="12">Cytochrome P450</fullName>
    </recommendedName>
</protein>
<comment type="similarity">
    <text evidence="2">Belongs to the cytochrome P450 family.</text>
</comment>
<dbReference type="InterPro" id="IPR001128">
    <property type="entry name" value="Cyt_P450"/>
</dbReference>
<sequence>MDISWVFIVFGSWLLALAFVLKIFNHSKRKVPPGPRPWPIIGNLNLLGSFPHVSLHHLSQKYGDLMLLKFGSKPVLIASSPEMAKEILKTHDTIFASRPPLAAGKYISYNYSDMTWASYGAHWRQTRKICLTELLNPRTLNSLEYIRVEERRTLISRLFALSGKPILLKDHLTLFTLRTINRLVMSETYCSDQSNSAASIVTYERLQWMFDEWFVLSGVINLGDWIPWLSWFDLQGYVKRMKALGKNMTEFYKYVLEDHKAKRQTEEHYIPKDMVDAMLHLADDPNLEIKLTTDSMMGLIHMTQALEGGANENSNPETNQVLVAGETQVVPEESIRTRGGIIWYGTNSSSAKQALEGGANENSNPKIIQVLGYGMENLNYPKNEEPQNTHIGPAVELSRNVETSNGTKEASDPPGDKLVLGSQLPPQQEEAESGDFDYSAKLQTQNRPY</sequence>
<dbReference type="PANTHER" id="PTHR47944:SF5">
    <property type="entry name" value="CYTOCHROME P450 71A1-LIKE"/>
    <property type="match status" value="1"/>
</dbReference>
<keyword evidence="3" id="KW-0349">Heme</keyword>
<dbReference type="InterPro" id="IPR036396">
    <property type="entry name" value="Cyt_P450_sf"/>
</dbReference>
<gene>
    <name evidence="10" type="ORF">KY290_023505</name>
</gene>
<name>A0ABQ7V9I3_SOLTU</name>
<dbReference type="EMBL" id="JAIVGD010000015">
    <property type="protein sequence ID" value="KAH0760012.1"/>
    <property type="molecule type" value="Genomic_DNA"/>
</dbReference>
<dbReference type="Gene3D" id="1.10.630.10">
    <property type="entry name" value="Cytochrome P450"/>
    <property type="match status" value="1"/>
</dbReference>
<accession>A0ABQ7V9I3</accession>
<organism evidence="10 11">
    <name type="scientific">Solanum tuberosum</name>
    <name type="common">Potato</name>
    <dbReference type="NCBI Taxonomy" id="4113"/>
    <lineage>
        <taxon>Eukaryota</taxon>
        <taxon>Viridiplantae</taxon>
        <taxon>Streptophyta</taxon>
        <taxon>Embryophyta</taxon>
        <taxon>Tracheophyta</taxon>
        <taxon>Spermatophyta</taxon>
        <taxon>Magnoliopsida</taxon>
        <taxon>eudicotyledons</taxon>
        <taxon>Gunneridae</taxon>
        <taxon>Pentapetalae</taxon>
        <taxon>asterids</taxon>
        <taxon>lamiids</taxon>
        <taxon>Solanales</taxon>
        <taxon>Solanaceae</taxon>
        <taxon>Solanoideae</taxon>
        <taxon>Solaneae</taxon>
        <taxon>Solanum</taxon>
    </lineage>
</organism>
<keyword evidence="4" id="KW-0479">Metal-binding</keyword>
<evidence type="ECO:0000256" key="2">
    <source>
        <dbReference type="ARBA" id="ARBA00010617"/>
    </source>
</evidence>
<evidence type="ECO:0000256" key="4">
    <source>
        <dbReference type="ARBA" id="ARBA00022723"/>
    </source>
</evidence>
<evidence type="ECO:0000256" key="5">
    <source>
        <dbReference type="ARBA" id="ARBA00023002"/>
    </source>
</evidence>
<keyword evidence="6" id="KW-0408">Iron</keyword>
<dbReference type="PRINTS" id="PR00463">
    <property type="entry name" value="EP450I"/>
</dbReference>
<comment type="cofactor">
    <cofactor evidence="1">
        <name>heme</name>
        <dbReference type="ChEBI" id="CHEBI:30413"/>
    </cofactor>
</comment>
<keyword evidence="9" id="KW-0472">Membrane</keyword>
<evidence type="ECO:0000313" key="10">
    <source>
        <dbReference type="EMBL" id="KAH0760012.1"/>
    </source>
</evidence>
<comment type="caution">
    <text evidence="10">The sequence shown here is derived from an EMBL/GenBank/DDBJ whole genome shotgun (WGS) entry which is preliminary data.</text>
</comment>
<dbReference type="PANTHER" id="PTHR47944">
    <property type="entry name" value="CYTOCHROME P450 98A9"/>
    <property type="match status" value="1"/>
</dbReference>
<keyword evidence="7" id="KW-0503">Monooxygenase</keyword>
<keyword evidence="9" id="KW-1133">Transmembrane helix</keyword>
<evidence type="ECO:0000313" key="11">
    <source>
        <dbReference type="Proteomes" id="UP000826656"/>
    </source>
</evidence>
<evidence type="ECO:0008006" key="12">
    <source>
        <dbReference type="Google" id="ProtNLM"/>
    </source>
</evidence>
<feature type="transmembrane region" description="Helical" evidence="9">
    <location>
        <begin position="6"/>
        <end position="24"/>
    </location>
</feature>
<dbReference type="InterPro" id="IPR002401">
    <property type="entry name" value="Cyt_P450_E_grp-I"/>
</dbReference>
<dbReference type="SUPFAM" id="SSF48264">
    <property type="entry name" value="Cytochrome P450"/>
    <property type="match status" value="1"/>
</dbReference>